<evidence type="ECO:0000313" key="5">
    <source>
        <dbReference type="Proteomes" id="UP000064967"/>
    </source>
</evidence>
<organism evidence="4 5">
    <name type="scientific">Labilithrix luteola</name>
    <dbReference type="NCBI Taxonomy" id="1391654"/>
    <lineage>
        <taxon>Bacteria</taxon>
        <taxon>Pseudomonadati</taxon>
        <taxon>Myxococcota</taxon>
        <taxon>Polyangia</taxon>
        <taxon>Polyangiales</taxon>
        <taxon>Labilitrichaceae</taxon>
        <taxon>Labilithrix</taxon>
    </lineage>
</organism>
<keyword evidence="5" id="KW-1185">Reference proteome</keyword>
<keyword evidence="2" id="KW-0677">Repeat</keyword>
<gene>
    <name evidence="4" type="ORF">AKJ09_01239</name>
</gene>
<dbReference type="GO" id="GO:0005737">
    <property type="term" value="C:cytoplasm"/>
    <property type="evidence" value="ECO:0007669"/>
    <property type="project" value="TreeGrafter"/>
</dbReference>
<accession>A0A0K1PM25</accession>
<dbReference type="STRING" id="1391654.AKJ09_01239"/>
<dbReference type="Gene3D" id="3.80.10.10">
    <property type="entry name" value="Ribonuclease Inhibitor"/>
    <property type="match status" value="3"/>
</dbReference>
<dbReference type="Proteomes" id="UP000064967">
    <property type="component" value="Chromosome"/>
</dbReference>
<dbReference type="Pfam" id="PF23598">
    <property type="entry name" value="LRR_14"/>
    <property type="match status" value="1"/>
</dbReference>
<dbReference type="EMBL" id="CP012333">
    <property type="protein sequence ID" value="AKU94575.1"/>
    <property type="molecule type" value="Genomic_DNA"/>
</dbReference>
<dbReference type="InterPro" id="IPR032675">
    <property type="entry name" value="LRR_dom_sf"/>
</dbReference>
<dbReference type="PANTHER" id="PTHR48051">
    <property type="match status" value="1"/>
</dbReference>
<dbReference type="AlphaFoldDB" id="A0A0K1PM25"/>
<dbReference type="InterPro" id="IPR050216">
    <property type="entry name" value="LRR_domain-containing"/>
</dbReference>
<evidence type="ECO:0000256" key="2">
    <source>
        <dbReference type="ARBA" id="ARBA00022737"/>
    </source>
</evidence>
<dbReference type="InterPro" id="IPR001611">
    <property type="entry name" value="Leu-rich_rpt"/>
</dbReference>
<dbReference type="InterPro" id="IPR055414">
    <property type="entry name" value="LRR_R13L4/SHOC2-like"/>
</dbReference>
<dbReference type="InterPro" id="IPR003591">
    <property type="entry name" value="Leu-rich_rpt_typical-subtyp"/>
</dbReference>
<evidence type="ECO:0000259" key="3">
    <source>
        <dbReference type="Pfam" id="PF23598"/>
    </source>
</evidence>
<dbReference type="SMART" id="SM00369">
    <property type="entry name" value="LRR_TYP"/>
    <property type="match status" value="5"/>
</dbReference>
<sequence length="744" mass="81811">MTEYTVVSAEHIEADYSVSTQVDYPFADFADEQEQRLYKGGLRVQGDFESESDVDWNPYNIVVDGNLIVDGTVDWCDYGSGCFVLVTGNMRCKNLLLQGCPTIVVRGSLEVENAIQGHHGDDGGYLKVGGTTKAKMIVNTLYFNMEFDSAPEALVCGDPHRMTCPVDFDDSELGEVFLPEWLDDSGIDERKVQKALREGHDVLRPGVRPSHQLALESIERLIAAGAPVEELDLSQKKLRGFPARVVELRGLKRLSLRGNDLGTIPDSIAKLTELESLDLAETGLEALPDAFADLGKLTTLDLSRNPFDVLPPVIARLPSLRVLRANMLVGADIDALGDAANLEELEISYFKPGGGVKLTPFPRAILRLSKLRSLDISSAAISDVPDDIANLSELETLNLDGSLGHLERLPPLHRLPKLRALHIAGGASNTGKYAPHALYDGVWAITTLEHLGIDRYGEEKSRGAVIRPALQALPDDAFAKLPNLKVMDLSFNDFTRLPESFFALTKLEFVDLRYTKLDKTTLERLRTTFPRVKLDLRNVETRFDVDDPNWKAVHALVKAAAGNASNDKPGAVAGFEAALALCTPGACFSDYDELYALYGLVDAMGHTRLRSTGAEKEALGEKIIHYATIALERVPAPGMIWHFTNEGAFQEEVTRRAGNALAWMLMERGELERAISVADRAISVGGMTGYIKDTKVRILLKAGRDHDAYLIVDRILTEDPSFGDFQDLRASPAFQTWRAANRAP</sequence>
<dbReference type="Pfam" id="PF13855">
    <property type="entry name" value="LRR_8"/>
    <property type="match status" value="1"/>
</dbReference>
<name>A0A0K1PM25_9BACT</name>
<protein>
    <submittedName>
        <fullName evidence="4">Leucine-rich-repeat protein</fullName>
    </submittedName>
</protein>
<feature type="domain" description="Disease resistance R13L4/SHOC-2-like LRR" evidence="3">
    <location>
        <begin position="245"/>
        <end position="348"/>
    </location>
</feature>
<proteinExistence type="predicted"/>
<dbReference type="OrthoDB" id="5343074at2"/>
<dbReference type="PANTHER" id="PTHR48051:SF1">
    <property type="entry name" value="RAS SUPPRESSOR PROTEIN 1"/>
    <property type="match status" value="1"/>
</dbReference>
<reference evidence="4 5" key="1">
    <citation type="submission" date="2015-08" db="EMBL/GenBank/DDBJ databases">
        <authorList>
            <person name="Babu N.S."/>
            <person name="Beckwith C.J."/>
            <person name="Beseler K.G."/>
            <person name="Brison A."/>
            <person name="Carone J.V."/>
            <person name="Caskin T.P."/>
            <person name="Diamond M."/>
            <person name="Durham M.E."/>
            <person name="Foxe J.M."/>
            <person name="Go M."/>
            <person name="Henderson B.A."/>
            <person name="Jones I.B."/>
            <person name="McGettigan J.A."/>
            <person name="Micheletti S.J."/>
            <person name="Nasrallah M.E."/>
            <person name="Ortiz D."/>
            <person name="Piller C.R."/>
            <person name="Privatt S.R."/>
            <person name="Schneider S.L."/>
            <person name="Sharp S."/>
            <person name="Smith T.C."/>
            <person name="Stanton J.D."/>
            <person name="Ullery H.E."/>
            <person name="Wilson R.J."/>
            <person name="Serrano M.G."/>
            <person name="Buck G."/>
            <person name="Lee V."/>
            <person name="Wang Y."/>
            <person name="Carvalho R."/>
            <person name="Voegtly L."/>
            <person name="Shi R."/>
            <person name="Duckworth R."/>
            <person name="Johnson A."/>
            <person name="Loviza R."/>
            <person name="Walstead R."/>
            <person name="Shah Z."/>
            <person name="Kiflezghi M."/>
            <person name="Wade K."/>
            <person name="Ball S.L."/>
            <person name="Bradley K.W."/>
            <person name="Asai D.J."/>
            <person name="Bowman C.A."/>
            <person name="Russell D.A."/>
            <person name="Pope W.H."/>
            <person name="Jacobs-Sera D."/>
            <person name="Hendrix R.W."/>
            <person name="Hatfull G.F."/>
        </authorList>
    </citation>
    <scope>NUCLEOTIDE SEQUENCE [LARGE SCALE GENOMIC DNA]</scope>
    <source>
        <strain evidence="4 5">DSM 27648</strain>
    </source>
</reference>
<keyword evidence="1" id="KW-0433">Leucine-rich repeat</keyword>
<dbReference type="KEGG" id="llu:AKJ09_01239"/>
<evidence type="ECO:0000313" key="4">
    <source>
        <dbReference type="EMBL" id="AKU94575.1"/>
    </source>
</evidence>
<dbReference type="SUPFAM" id="SSF52058">
    <property type="entry name" value="L domain-like"/>
    <property type="match status" value="1"/>
</dbReference>
<dbReference type="RefSeq" id="WP_146646146.1">
    <property type="nucleotide sequence ID" value="NZ_CP012333.1"/>
</dbReference>
<evidence type="ECO:0000256" key="1">
    <source>
        <dbReference type="ARBA" id="ARBA00022614"/>
    </source>
</evidence>